<dbReference type="InterPro" id="IPR057777">
    <property type="entry name" value="Beta-barrel_vein"/>
</dbReference>
<accession>A0A1A9Z955</accession>
<feature type="compositionally biased region" description="Pro residues" evidence="1">
    <location>
        <begin position="68"/>
        <end position="78"/>
    </location>
</feature>
<feature type="region of interest" description="Disordered" evidence="1">
    <location>
        <begin position="62"/>
        <end position="101"/>
    </location>
</feature>
<dbReference type="STRING" id="7398.A0A1A9Z955"/>
<dbReference type="AlphaFoldDB" id="A0A1A9Z955"/>
<evidence type="ECO:0000256" key="1">
    <source>
        <dbReference type="SAM" id="MobiDB-lite"/>
    </source>
</evidence>
<dbReference type="EnsemblMetazoa" id="GPAI007566-RA">
    <property type="protein sequence ID" value="GPAI007566-PA"/>
    <property type="gene ID" value="GPAI007566"/>
</dbReference>
<reference evidence="4" key="1">
    <citation type="submission" date="2014-03" db="EMBL/GenBank/DDBJ databases">
        <authorList>
            <person name="Aksoy S."/>
            <person name="Warren W."/>
            <person name="Wilson R.K."/>
        </authorList>
    </citation>
    <scope>NUCLEOTIDE SEQUENCE [LARGE SCALE GENOMIC DNA]</scope>
    <source>
        <strain evidence="4">IAEA</strain>
    </source>
</reference>
<proteinExistence type="predicted"/>
<evidence type="ECO:0000259" key="2">
    <source>
        <dbReference type="Pfam" id="PF24700"/>
    </source>
</evidence>
<evidence type="ECO:0000313" key="3">
    <source>
        <dbReference type="EnsemblMetazoa" id="GPAI007566-PA"/>
    </source>
</evidence>
<evidence type="ECO:0000313" key="4">
    <source>
        <dbReference type="Proteomes" id="UP000092445"/>
    </source>
</evidence>
<reference evidence="3" key="2">
    <citation type="submission" date="2020-05" db="UniProtKB">
        <authorList>
            <consortium name="EnsemblMetazoa"/>
        </authorList>
    </citation>
    <scope>IDENTIFICATION</scope>
    <source>
        <strain evidence="3">IAEA</strain>
    </source>
</reference>
<dbReference type="VEuPathDB" id="VectorBase:GPAI007566"/>
<organism evidence="3 4">
    <name type="scientific">Glossina pallidipes</name>
    <name type="common">Tsetse fly</name>
    <dbReference type="NCBI Taxonomy" id="7398"/>
    <lineage>
        <taxon>Eukaryota</taxon>
        <taxon>Metazoa</taxon>
        <taxon>Ecdysozoa</taxon>
        <taxon>Arthropoda</taxon>
        <taxon>Hexapoda</taxon>
        <taxon>Insecta</taxon>
        <taxon>Pterygota</taxon>
        <taxon>Neoptera</taxon>
        <taxon>Endopterygota</taxon>
        <taxon>Diptera</taxon>
        <taxon>Brachycera</taxon>
        <taxon>Muscomorpha</taxon>
        <taxon>Hippoboscoidea</taxon>
        <taxon>Glossinidae</taxon>
        <taxon>Glossina</taxon>
    </lineage>
</organism>
<dbReference type="Proteomes" id="UP000092445">
    <property type="component" value="Unassembled WGS sequence"/>
</dbReference>
<keyword evidence="4" id="KW-1185">Reference proteome</keyword>
<protein>
    <recommendedName>
        <fullName evidence="2">Vein beta-barrel domain-containing protein</fullName>
    </recommendedName>
</protein>
<feature type="domain" description="Vein beta-barrel" evidence="2">
    <location>
        <begin position="242"/>
        <end position="347"/>
    </location>
</feature>
<name>A0A1A9Z955_GLOPL</name>
<sequence>MNARILRKWSIQTNLMSSTVYSLLVVVVLLLVTCAPISPILATIMNAHSVAFTVYGTYAPSPTSIQTSPPPPPPPPPFTTRQDTSGKVHTHARNPTNQGVRREILRNIGGQYKMRPAHYTERSNVGDTETIDDEKEHRPFMGYPLMGKSWPLYAERTTTLGTASSATLRVVKNIQKSVANNYNTEHWLSGSRSSSGGVSSSSLVPHVNFSSPKLIKMPIRYVIESYEVPASLPLNGELTEKQLFEGKIVSMTPDRRSNFSATVEVREIFKQQIGFHLQKYLRLQFAYGNSSGECDIYREQLRLRGLVRGDTIEPGRIYLLFVQQIDNGNFTILGQPIRRTRRVVDAVRNAVSENYELKRVKFTLNKQRNSETAKQLNSDDGNGR</sequence>
<feature type="compositionally biased region" description="Polar residues" evidence="1">
    <location>
        <begin position="81"/>
        <end position="99"/>
    </location>
</feature>
<dbReference type="Pfam" id="PF24700">
    <property type="entry name" value="Vein_beta-barrel"/>
    <property type="match status" value="1"/>
</dbReference>